<dbReference type="GO" id="GO:0003810">
    <property type="term" value="F:protein-glutamine gamma-glutamyltransferase activity"/>
    <property type="evidence" value="ECO:0007669"/>
    <property type="project" value="InterPro"/>
</dbReference>
<keyword evidence="1 3" id="KW-0808">Transferase</keyword>
<keyword evidence="2" id="KW-0749">Sporulation</keyword>
<protein>
    <submittedName>
        <fullName evidence="3">Protein-glutamine gamma-glutamyltransferase</fullName>
    </submittedName>
</protein>
<dbReference type="Pfam" id="PF20085">
    <property type="entry name" value="TGL"/>
    <property type="match status" value="1"/>
</dbReference>
<dbReference type="NCBIfam" id="NF002869">
    <property type="entry name" value="PRK03187.1"/>
    <property type="match status" value="1"/>
</dbReference>
<keyword evidence="4" id="KW-1185">Reference proteome</keyword>
<reference evidence="3 4" key="1">
    <citation type="journal article" date="2014" name="Genome Announc.">
        <title>Draft Genome Sequence of Paenibacillus pini JCM 16418T, Isolated from the Rhizosphere of Pine Tree.</title>
        <authorList>
            <person name="Yuki M."/>
            <person name="Oshima K."/>
            <person name="Suda W."/>
            <person name="Oshida Y."/>
            <person name="Kitamura K."/>
            <person name="Iida Y."/>
            <person name="Hattori M."/>
            <person name="Ohkuma M."/>
        </authorList>
    </citation>
    <scope>NUCLEOTIDE SEQUENCE [LARGE SCALE GENOMIC DNA]</scope>
    <source>
        <strain evidence="3 4">JCM 16418</strain>
    </source>
</reference>
<dbReference type="RefSeq" id="WP_242403751.1">
    <property type="nucleotide sequence ID" value="NZ_BAVZ01000004.1"/>
</dbReference>
<evidence type="ECO:0000256" key="2">
    <source>
        <dbReference type="ARBA" id="ARBA00022969"/>
    </source>
</evidence>
<dbReference type="GO" id="GO:0030435">
    <property type="term" value="P:sporulation resulting in formation of a cellular spore"/>
    <property type="evidence" value="ECO:0007669"/>
    <property type="project" value="UniProtKB-KW"/>
</dbReference>
<dbReference type="eggNOG" id="ENOG502Z8C5">
    <property type="taxonomic scope" value="Bacteria"/>
</dbReference>
<accession>W7YZG8</accession>
<evidence type="ECO:0000256" key="1">
    <source>
        <dbReference type="ARBA" id="ARBA00022679"/>
    </source>
</evidence>
<name>W7YZG8_9BACL</name>
<dbReference type="AlphaFoldDB" id="W7YZG8"/>
<dbReference type="STRING" id="1236976.JCM16418_1797"/>
<evidence type="ECO:0000313" key="4">
    <source>
        <dbReference type="Proteomes" id="UP000019364"/>
    </source>
</evidence>
<proteinExistence type="inferred from homology"/>
<gene>
    <name evidence="3" type="ORF">JCM16418_1797</name>
</gene>
<evidence type="ECO:0000313" key="3">
    <source>
        <dbReference type="EMBL" id="GAF07769.1"/>
    </source>
</evidence>
<sequence length="281" mass="32261">MIYIGEQQSTLDPSPWPNFWKKLYSDKSNSTVAYHYESPEHLKFELRLRSAIVEAAKALNASGAEFTTFVNARCNQRLWILNQRGGFELRRGVTPAQGIRDIFMNGRLYGFECATGVVIVLYKGVLDSIKENEFNRLFADLLLYDWHYDSDLRLIDKTGVTESFPGDVMYFKNPDVRPSQIEWQGENTVKINNDLYFGHGIGIVSAEKIIYELNRHRIPGSTTSAYQMDQVIYPDFLYLSQFASGGDIVSRELLENNYHRDASIYGQIGARRYLHGETIQI</sequence>
<dbReference type="HAMAP" id="MF_00727">
    <property type="entry name" value="Tgl"/>
    <property type="match status" value="1"/>
</dbReference>
<organism evidence="3 4">
    <name type="scientific">Paenibacillus pini JCM 16418</name>
    <dbReference type="NCBI Taxonomy" id="1236976"/>
    <lineage>
        <taxon>Bacteria</taxon>
        <taxon>Bacillati</taxon>
        <taxon>Bacillota</taxon>
        <taxon>Bacilli</taxon>
        <taxon>Bacillales</taxon>
        <taxon>Paenibacillaceae</taxon>
        <taxon>Paenibacillus</taxon>
    </lineage>
</organism>
<comment type="caution">
    <text evidence="3">The sequence shown here is derived from an EMBL/GenBank/DDBJ whole genome shotgun (WGS) entry which is preliminary data.</text>
</comment>
<dbReference type="InterPro" id="IPR020916">
    <property type="entry name" value="Gln_gamma-glutamylTfrase_bac"/>
</dbReference>
<dbReference type="EMBL" id="BAVZ01000004">
    <property type="protein sequence ID" value="GAF07769.1"/>
    <property type="molecule type" value="Genomic_DNA"/>
</dbReference>
<dbReference type="Proteomes" id="UP000019364">
    <property type="component" value="Unassembled WGS sequence"/>
</dbReference>